<name>N6V928_9HYPH</name>
<comment type="caution">
    <text evidence="3">The sequence shown here is derived from an EMBL/GenBank/DDBJ whole genome shotgun (WGS) entry which is preliminary data.</text>
</comment>
<feature type="transmembrane region" description="Helical" evidence="2">
    <location>
        <begin position="317"/>
        <end position="339"/>
    </location>
</feature>
<dbReference type="EMBL" id="AQHN01000056">
    <property type="protein sequence ID" value="ENN87507.1"/>
    <property type="molecule type" value="Genomic_DNA"/>
</dbReference>
<reference evidence="3 4" key="1">
    <citation type="journal article" date="2012" name="BMC Genomics">
        <title>Genomic basis of broad host range and environmental adaptability of Rhizobium tropici CIAT 899 and Rhizobium sp. PRF 81 which are used in inoculants for common bean (Phaseolus vulgaris L.).</title>
        <authorList>
            <person name="Ormeno-Orrillo E."/>
            <person name="Menna P."/>
            <person name="Almeida L.G."/>
            <person name="Ollero F.J."/>
            <person name="Nicolas M.F."/>
            <person name="Pains Rodrigues E."/>
            <person name="Shigueyoshi Nakatani A."/>
            <person name="Silva Batista J.S."/>
            <person name="Oliveira Chueire L.M."/>
            <person name="Souza R.C."/>
            <person name="Ribeiro Vasconcelos A.T."/>
            <person name="Megias M."/>
            <person name="Hungria M."/>
            <person name="Martinez-Romero E."/>
        </authorList>
    </citation>
    <scope>NUCLEOTIDE SEQUENCE [LARGE SCALE GENOMIC DNA]</scope>
    <source>
        <strain evidence="3 4">PRF 81</strain>
    </source>
</reference>
<evidence type="ECO:0000313" key="4">
    <source>
        <dbReference type="Proteomes" id="UP000012429"/>
    </source>
</evidence>
<accession>N6V928</accession>
<protein>
    <submittedName>
        <fullName evidence="3">Uncharacterized protein</fullName>
    </submittedName>
</protein>
<feature type="compositionally biased region" description="Polar residues" evidence="1">
    <location>
        <begin position="12"/>
        <end position="22"/>
    </location>
</feature>
<gene>
    <name evidence="3" type="ORF">RHSP_43907</name>
</gene>
<proteinExistence type="predicted"/>
<organism evidence="3 4">
    <name type="scientific">Rhizobium freirei PRF 81</name>
    <dbReference type="NCBI Taxonomy" id="363754"/>
    <lineage>
        <taxon>Bacteria</taxon>
        <taxon>Pseudomonadati</taxon>
        <taxon>Pseudomonadota</taxon>
        <taxon>Alphaproteobacteria</taxon>
        <taxon>Hyphomicrobiales</taxon>
        <taxon>Rhizobiaceae</taxon>
        <taxon>Rhizobium/Agrobacterium group</taxon>
        <taxon>Rhizobium</taxon>
    </lineage>
</organism>
<keyword evidence="4" id="KW-1185">Reference proteome</keyword>
<keyword evidence="2" id="KW-0472">Membrane</keyword>
<feature type="region of interest" description="Disordered" evidence="1">
    <location>
        <begin position="1"/>
        <end position="23"/>
    </location>
</feature>
<keyword evidence="2" id="KW-1133">Transmembrane helix</keyword>
<dbReference type="STRING" id="363754.RHSP_43907"/>
<keyword evidence="2" id="KW-0812">Transmembrane</keyword>
<evidence type="ECO:0000256" key="2">
    <source>
        <dbReference type="SAM" id="Phobius"/>
    </source>
</evidence>
<feature type="compositionally biased region" description="Basic and acidic residues" evidence="1">
    <location>
        <begin position="1"/>
        <end position="11"/>
    </location>
</feature>
<evidence type="ECO:0000256" key="1">
    <source>
        <dbReference type="SAM" id="MobiDB-lite"/>
    </source>
</evidence>
<feature type="region of interest" description="Disordered" evidence="1">
    <location>
        <begin position="462"/>
        <end position="494"/>
    </location>
</feature>
<evidence type="ECO:0000313" key="3">
    <source>
        <dbReference type="EMBL" id="ENN87507.1"/>
    </source>
</evidence>
<sequence>MEWIARGRDPAQNRQARTGPSRRQSKAILEVSLRKSRAFRGAGLRLHRLERAGVLQDIGCLLGRGIKRLLGAFIAKNGRLKLGIDDVGNLDPLRRARNREGVFHRFLEGAQHFLLVRVGSSLLDIPIPYGLAGRQGAVRSFELLRVVVGQEPDERSGRVLMSAGFGHREAMMAGPAGVLAGRAGRLHHDADIAGNLRRLRIVEIGRPARPVEIKRDGTGREAGAEVVPQIVGRTGRNGLGLVHVDEPVERTHAGFGVEGRLAVLAEILAAFSDQHFIETAVDGLFLAGELRAEEVRRIGEERRLVGDFFPGLRRRKIVAVLVLEGLLLGVVLVEALLIVERRDVELGARQHDQAAVDGRGLDGRIDELADFFLRQQLAKVGVKVGILRREGRMVRADAPGNAARRHVGLDFLVEFEVVLLGQNVDLGARRLLPLGDARIKRLILLSADELGVDRHARKFARQIGGEDRRARKQCHHAGSKTGPPIPHRNSSLNIGPLVRLPSRSKYGSMIYK</sequence>
<dbReference type="AlphaFoldDB" id="N6V928"/>
<dbReference type="Proteomes" id="UP000012429">
    <property type="component" value="Unassembled WGS sequence"/>
</dbReference>